<dbReference type="InterPro" id="IPR050206">
    <property type="entry name" value="FtsK/SpoIIIE/SftA"/>
</dbReference>
<organism evidence="12 13">
    <name type="scientific">Halalkalibacter oceani</name>
    <dbReference type="NCBI Taxonomy" id="1653776"/>
    <lineage>
        <taxon>Bacteria</taxon>
        <taxon>Bacillati</taxon>
        <taxon>Bacillota</taxon>
        <taxon>Bacilli</taxon>
        <taxon>Bacillales</taxon>
        <taxon>Bacillaceae</taxon>
        <taxon>Halalkalibacter</taxon>
    </lineage>
</organism>
<dbReference type="Proteomes" id="UP001139179">
    <property type="component" value="Unassembled WGS sequence"/>
</dbReference>
<accession>A0A9X2DUT5</accession>
<keyword evidence="3 10" id="KW-0812">Transmembrane</keyword>
<reference evidence="12" key="1">
    <citation type="submission" date="2022-05" db="EMBL/GenBank/DDBJ databases">
        <title>Comparative Genomics of Spacecraft Associated Microbes.</title>
        <authorList>
            <person name="Tran M.T."/>
            <person name="Wright A."/>
            <person name="Seuylemezian A."/>
            <person name="Eisen J."/>
            <person name="Coil D."/>
        </authorList>
    </citation>
    <scope>NUCLEOTIDE SEQUENCE</scope>
    <source>
        <strain evidence="12">214.1.1</strain>
    </source>
</reference>
<dbReference type="GO" id="GO:0005886">
    <property type="term" value="C:plasma membrane"/>
    <property type="evidence" value="ECO:0007669"/>
    <property type="project" value="UniProtKB-SubCell"/>
</dbReference>
<feature type="domain" description="FtsK" evidence="11">
    <location>
        <begin position="658"/>
        <end position="854"/>
    </location>
</feature>
<evidence type="ECO:0000256" key="8">
    <source>
        <dbReference type="ARBA" id="ARBA00023136"/>
    </source>
</evidence>
<dbReference type="InterPro" id="IPR022206">
    <property type="entry name" value="Firmicutes_EssC_N"/>
</dbReference>
<dbReference type="InterPro" id="IPR023839">
    <property type="entry name" value="Firmicutes_EssC_C"/>
</dbReference>
<comment type="caution">
    <text evidence="12">The sequence shown here is derived from an EMBL/GenBank/DDBJ whole genome shotgun (WGS) entry which is preliminary data.</text>
</comment>
<evidence type="ECO:0000256" key="4">
    <source>
        <dbReference type="ARBA" id="ARBA00022737"/>
    </source>
</evidence>
<dbReference type="PANTHER" id="PTHR22683">
    <property type="entry name" value="SPORULATION PROTEIN RELATED"/>
    <property type="match status" value="1"/>
</dbReference>
<keyword evidence="4" id="KW-0677">Repeat</keyword>
<feature type="binding site" evidence="9">
    <location>
        <begin position="1006"/>
        <end position="1013"/>
    </location>
    <ligand>
        <name>ATP</name>
        <dbReference type="ChEBI" id="CHEBI:30616"/>
    </ligand>
</feature>
<comment type="subcellular location">
    <subcellularLocation>
        <location evidence="1">Cell membrane</location>
        <topology evidence="1">Multi-pass membrane protein</topology>
    </subcellularLocation>
</comment>
<dbReference type="NCBIfam" id="TIGR03928">
    <property type="entry name" value="T7_EssCb_Firm"/>
    <property type="match status" value="1"/>
</dbReference>
<dbReference type="CDD" id="cd01127">
    <property type="entry name" value="TrwB_TraG_TraD_VirD4"/>
    <property type="match status" value="1"/>
</dbReference>
<evidence type="ECO:0000313" key="13">
    <source>
        <dbReference type="Proteomes" id="UP001139179"/>
    </source>
</evidence>
<keyword evidence="2" id="KW-1003">Cell membrane</keyword>
<feature type="domain" description="FtsK" evidence="11">
    <location>
        <begin position="989"/>
        <end position="1173"/>
    </location>
</feature>
<evidence type="ECO:0000256" key="2">
    <source>
        <dbReference type="ARBA" id="ARBA00022475"/>
    </source>
</evidence>
<feature type="transmembrane region" description="Helical" evidence="10">
    <location>
        <begin position="267"/>
        <end position="288"/>
    </location>
</feature>
<keyword evidence="7 10" id="KW-1133">Transmembrane helix</keyword>
<keyword evidence="13" id="KW-1185">Reference proteome</keyword>
<evidence type="ECO:0000259" key="11">
    <source>
        <dbReference type="PROSITE" id="PS50901"/>
    </source>
</evidence>
<evidence type="ECO:0000256" key="10">
    <source>
        <dbReference type="SAM" id="Phobius"/>
    </source>
</evidence>
<evidence type="ECO:0000256" key="3">
    <source>
        <dbReference type="ARBA" id="ARBA00022692"/>
    </source>
</evidence>
<keyword evidence="6 9" id="KW-0067">ATP-binding</keyword>
<dbReference type="Pfam" id="PF01580">
    <property type="entry name" value="FtsK_SpoIIIE"/>
    <property type="match status" value="2"/>
</dbReference>
<dbReference type="EMBL" id="JAMBOL010000024">
    <property type="protein sequence ID" value="MCM3715932.1"/>
    <property type="molecule type" value="Genomic_DNA"/>
</dbReference>
<keyword evidence="8 10" id="KW-0472">Membrane</keyword>
<dbReference type="RefSeq" id="WP_251224622.1">
    <property type="nucleotide sequence ID" value="NZ_JAMBOL010000024.1"/>
</dbReference>
<dbReference type="GO" id="GO:0005524">
    <property type="term" value="F:ATP binding"/>
    <property type="evidence" value="ECO:0007669"/>
    <property type="project" value="UniProtKB-UniRule"/>
</dbReference>
<evidence type="ECO:0000256" key="6">
    <source>
        <dbReference type="ARBA" id="ARBA00022840"/>
    </source>
</evidence>
<evidence type="ECO:0000256" key="5">
    <source>
        <dbReference type="ARBA" id="ARBA00022741"/>
    </source>
</evidence>
<dbReference type="GO" id="GO:0003677">
    <property type="term" value="F:DNA binding"/>
    <property type="evidence" value="ECO:0007669"/>
    <property type="project" value="InterPro"/>
</dbReference>
<evidence type="ECO:0000256" key="1">
    <source>
        <dbReference type="ARBA" id="ARBA00004651"/>
    </source>
</evidence>
<proteinExistence type="predicted"/>
<dbReference type="SUPFAM" id="SSF52540">
    <property type="entry name" value="P-loop containing nucleoside triphosphate hydrolases"/>
    <property type="match status" value="2"/>
</dbReference>
<feature type="transmembrane region" description="Helical" evidence="10">
    <location>
        <begin position="241"/>
        <end position="261"/>
    </location>
</feature>
<protein>
    <submittedName>
        <fullName evidence="12">Type VII secretion protein EssC</fullName>
    </submittedName>
</protein>
<dbReference type="PANTHER" id="PTHR22683:SF1">
    <property type="entry name" value="TYPE VII SECRETION SYSTEM PROTEIN ESSC"/>
    <property type="match status" value="1"/>
</dbReference>
<dbReference type="Gene3D" id="3.40.50.300">
    <property type="entry name" value="P-loop containing nucleotide triphosphate hydrolases"/>
    <property type="match status" value="3"/>
</dbReference>
<dbReference type="InterPro" id="IPR002543">
    <property type="entry name" value="FtsK_dom"/>
</dbReference>
<gene>
    <name evidence="12" type="primary">essC</name>
    <name evidence="12" type="ORF">M3202_17900</name>
</gene>
<sequence>MNQLFLFYDDMYQSCQLEQSHPVIQIGNDDDDTITIKSLSFSDGKLTLERDGERYVIHQGKQQAGALTQDEPMTLNVDGKTLRLLYRTAAEKKYTYYIGQLDEVKIGNVQGATIQKEGHFFANEEGSFLTLVKVGETWLLKPEEQSVMYLNGLRVREATACANGDHLFFPFMTITIVEDDLLMIRCTEAVETELPAVRPPVSKMQKAYPLYRRTPRLIYDLPEEKVTFSFPSQEIDNNQRALWLLILPPAMMLIVMTVVVLLIPRGIFILISIVMFTTTIMTSTIQYFREKKKRKEREEQRERVYSNYLKQKQEELQGLAEKQKMVMAYHFPSFEEMKAMAKTISARIWERSLDSEDFLQFRVGRAEVPSSYQVAVGSLDFANREIDHLLERSQEIINAYQHVKNVALPVDLSSGSIGLVGKDAIVQRQLQQIVGQLAFFHSYRDVRFIAIFDQSHYGSWEWMKWLPHFQLPHSFAKGFIYDEKTRDQLLSSIYEMLRERDIDETKANKTFAPHLVFIVQNRQLISDHLIMEYLEGEDRGIGLSTIFATDAKENLTDSIHTLISYINSQEGEILIHRHRAVHTPFAIDKHAEKGNESYARLLRSLDHQKGMSNSIPEMVSFLELNGAQEVADLEIERKWHRNQPSKSLAVPIGLKGKQDKVELNLHEKAHGPHGLVAGTTGSGKSELLQTYILSLAVHFHPHEVAFLLIDYKGGGMAQPFKQLPHLLGTITNISESKNFSTRALASINSEMKRRQRLLDAYDVTHIHDYGDLVKQGIAKEPMPHLFLISDEFAELKSEEPEFIKELVSAARIGRSLGVHLILATQKPGGVIDNQIWSNSRFKIALKVQDATDSKEILKNGDAATITQTGRGYLQVGNNEVYELFQSAWSGAPYLEESFQAEEEVSLVTDLGLVQLSGLSTKTVPDSKEQKTEIEAVVAEIAAVQQKLQLIKLPSPWLPPLGEWLPRPEVDSVAEGFLIGLKDEPEKQSQTPYRYQWITDGNIGVFGSSGYGKSTTLFTYLLSFAAHHRADELHYFIFDFGNGTLLPLRQLAHTADYFRFDDERKIAKFFTFIKREMEQRKQLFLEHEVSTITHYNQVTEEKLPVLFLVVDNFDLVKEELPEAEAQFIQLARDGQAIGLFVAISATRINGVRQPLMNTLKTKVLHYVMDSNEQYTLVGKTPYEVEPIPGRALLIKDQASLVQIFLPAKGKDDLDQLQQVKDEIKLINEASQGRSLPQPIPMLPSQLSIVEFFERYVDDVTEGQLPIGLEEESVTTMTVDLIGEQHCLIMGQAKKGKTNAMRVLLHGILEQSHTSIGLFDGVDRGLANDAKHKSVHYMESKEQIMEWLNQMEAELSRREAEYVASIERHHHEQRAYPKVYLLIDSFSRFQQKADTAIQDKVATLLKLYTHLGFTVLVAGNPNEFSKGFDSFTSEIKQIRQAILLAKKSDQNLFPLPFTRNEEEIQPGFGYLIRSGKETRMQIPKC</sequence>
<evidence type="ECO:0000256" key="9">
    <source>
        <dbReference type="PROSITE-ProRule" id="PRU00289"/>
    </source>
</evidence>
<name>A0A9X2DUT5_9BACI</name>
<feature type="binding site" evidence="9">
    <location>
        <begin position="678"/>
        <end position="685"/>
    </location>
    <ligand>
        <name>ATP</name>
        <dbReference type="ChEBI" id="CHEBI:30616"/>
    </ligand>
</feature>
<evidence type="ECO:0000313" key="12">
    <source>
        <dbReference type="EMBL" id="MCM3715932.1"/>
    </source>
</evidence>
<dbReference type="PROSITE" id="PS50901">
    <property type="entry name" value="FTSK"/>
    <property type="match status" value="2"/>
</dbReference>
<keyword evidence="5 9" id="KW-0547">Nucleotide-binding</keyword>
<dbReference type="Pfam" id="PF12538">
    <property type="entry name" value="FtsK_SpoIIIE_N"/>
    <property type="match status" value="1"/>
</dbReference>
<dbReference type="InterPro" id="IPR027417">
    <property type="entry name" value="P-loop_NTPase"/>
</dbReference>
<evidence type="ECO:0000256" key="7">
    <source>
        <dbReference type="ARBA" id="ARBA00022989"/>
    </source>
</evidence>